<dbReference type="RefSeq" id="WP_021710837.1">
    <property type="nucleotide sequence ID" value="NZ_BAOB01000191.1"/>
</dbReference>
<sequence>MKNFKNLALPIITALVLTACQSTSDSNIQPTASAEVIQKVKNEINGQNYFKLNEYNHKLEVTDQGFINFYSYLPRNGGYVWVPVVIQDTSFEVACDYFREYVDQGMVVQAQFVGRGGSIKVYDKQRCEEIGQGTWN</sequence>
<dbReference type="EMBL" id="BATL01000061">
    <property type="protein sequence ID" value="GAD77094.1"/>
    <property type="molecule type" value="Genomic_DNA"/>
</dbReference>
<accession>U3C6R9</accession>
<dbReference type="AlphaFoldDB" id="U3C6R9"/>
<dbReference type="OrthoDB" id="5889934at2"/>
<organism evidence="1 2">
    <name type="scientific">Vibrio azureus NBRC 104587</name>
    <dbReference type="NCBI Taxonomy" id="1219077"/>
    <lineage>
        <taxon>Bacteria</taxon>
        <taxon>Pseudomonadati</taxon>
        <taxon>Pseudomonadota</taxon>
        <taxon>Gammaproteobacteria</taxon>
        <taxon>Vibrionales</taxon>
        <taxon>Vibrionaceae</taxon>
        <taxon>Vibrio</taxon>
    </lineage>
</organism>
<comment type="caution">
    <text evidence="1">The sequence shown here is derived from an EMBL/GenBank/DDBJ whole genome shotgun (WGS) entry which is preliminary data.</text>
</comment>
<evidence type="ECO:0008006" key="3">
    <source>
        <dbReference type="Google" id="ProtNLM"/>
    </source>
</evidence>
<name>U3C6R9_9VIBR</name>
<evidence type="ECO:0000313" key="2">
    <source>
        <dbReference type="Proteomes" id="UP000016567"/>
    </source>
</evidence>
<gene>
    <name evidence="1" type="ORF">VAZ01S_061_00040</name>
</gene>
<dbReference type="PROSITE" id="PS51257">
    <property type="entry name" value="PROKAR_LIPOPROTEIN"/>
    <property type="match status" value="1"/>
</dbReference>
<proteinExistence type="predicted"/>
<dbReference type="Proteomes" id="UP000016567">
    <property type="component" value="Unassembled WGS sequence"/>
</dbReference>
<evidence type="ECO:0000313" key="1">
    <source>
        <dbReference type="EMBL" id="GAD77094.1"/>
    </source>
</evidence>
<reference evidence="1 2" key="1">
    <citation type="submission" date="2013-09" db="EMBL/GenBank/DDBJ databases">
        <title>Whole genome shotgun sequence of Vibrio azureus NBRC 104587.</title>
        <authorList>
            <person name="Isaki S."/>
            <person name="Hosoyama A."/>
            <person name="Numata M."/>
            <person name="Hashimoto M."/>
            <person name="Hosoyama Y."/>
            <person name="Tsuchikane K."/>
            <person name="Noguchi M."/>
            <person name="Hirakata S."/>
            <person name="Ichikawa N."/>
            <person name="Ohji S."/>
            <person name="Yamazoe A."/>
            <person name="Fujita N."/>
        </authorList>
    </citation>
    <scope>NUCLEOTIDE SEQUENCE [LARGE SCALE GENOMIC DNA]</scope>
    <source>
        <strain evidence="1 2">NBRC 104587</strain>
    </source>
</reference>
<keyword evidence="2" id="KW-1185">Reference proteome</keyword>
<protein>
    <recommendedName>
        <fullName evidence="3">Lipoprotein</fullName>
    </recommendedName>
</protein>